<accession>A0ACC0UX29</accession>
<dbReference type="Proteomes" id="UP001163324">
    <property type="component" value="Chromosome 6"/>
</dbReference>
<name>A0ACC0UX29_9HYPO</name>
<evidence type="ECO:0000313" key="2">
    <source>
        <dbReference type="Proteomes" id="UP001163324"/>
    </source>
</evidence>
<gene>
    <name evidence="1" type="ORF">N3K66_006450</name>
</gene>
<sequence length="345" mass="36658">MTWFAPSDGIGIAQVTAANALLTPETTPRVTVFLGATSGIGRAALEDLVSRGSPVRAYVIGRDAARCEPWLRDLGAENPAAELVFLEGQAALLGDVSRLCRVIASREEAVDAVVCSAGYLPLNGREDAGEGLDASLALSFYARMMLVTRLLPQLKKAAHPRVVNILAAGLESPDIRLEDLDFDDPGRFTTRAAAAASTTYLTLCLARLAKENPEVVFVHAHPGSVATGAWSASRKRMPAGPWRWALRFVLEPVVGLVSMPADHAGRRSVFVLTNSRYGGWGAGLPEGATRASNIDGGVGAGALFLESLSMTSIDQKAVLEKLRARGAGDIVWDHMLVVFDRLGSE</sequence>
<proteinExistence type="predicted"/>
<protein>
    <submittedName>
        <fullName evidence="1">Uncharacterized protein</fullName>
    </submittedName>
</protein>
<comment type="caution">
    <text evidence="1">The sequence shown here is derived from an EMBL/GenBank/DDBJ whole genome shotgun (WGS) entry which is preliminary data.</text>
</comment>
<keyword evidence="2" id="KW-1185">Reference proteome</keyword>
<evidence type="ECO:0000313" key="1">
    <source>
        <dbReference type="EMBL" id="KAI9898090.1"/>
    </source>
</evidence>
<reference evidence="1" key="1">
    <citation type="submission" date="2022-10" db="EMBL/GenBank/DDBJ databases">
        <title>Complete Genome of Trichothecium roseum strain YXFP-22015, a Plant Pathogen Isolated from Citrus.</title>
        <authorList>
            <person name="Wang Y."/>
            <person name="Zhu L."/>
        </authorList>
    </citation>
    <scope>NUCLEOTIDE SEQUENCE</scope>
    <source>
        <strain evidence="1">YXFP-22015</strain>
    </source>
</reference>
<organism evidence="1 2">
    <name type="scientific">Trichothecium roseum</name>
    <dbReference type="NCBI Taxonomy" id="47278"/>
    <lineage>
        <taxon>Eukaryota</taxon>
        <taxon>Fungi</taxon>
        <taxon>Dikarya</taxon>
        <taxon>Ascomycota</taxon>
        <taxon>Pezizomycotina</taxon>
        <taxon>Sordariomycetes</taxon>
        <taxon>Hypocreomycetidae</taxon>
        <taxon>Hypocreales</taxon>
        <taxon>Hypocreales incertae sedis</taxon>
        <taxon>Trichothecium</taxon>
    </lineage>
</organism>
<dbReference type="EMBL" id="CM047945">
    <property type="protein sequence ID" value="KAI9898090.1"/>
    <property type="molecule type" value="Genomic_DNA"/>
</dbReference>